<reference evidence="3 4" key="1">
    <citation type="submission" date="2013-08" db="EMBL/GenBank/DDBJ databases">
        <authorList>
            <person name="Weinstock G."/>
            <person name="Sodergren E."/>
            <person name="Wylie T."/>
            <person name="Fulton L."/>
            <person name="Fulton R."/>
            <person name="Fronick C."/>
            <person name="O'Laughlin M."/>
            <person name="Godfrey J."/>
            <person name="Miner T."/>
            <person name="Herter B."/>
            <person name="Appelbaum E."/>
            <person name="Cordes M."/>
            <person name="Lek S."/>
            <person name="Wollam A."/>
            <person name="Pepin K.H."/>
            <person name="Palsikar V.B."/>
            <person name="Mitreva M."/>
            <person name="Wilson R.K."/>
        </authorList>
    </citation>
    <scope>NUCLEOTIDE SEQUENCE [LARGE SCALE GENOMIC DNA]</scope>
    <source>
        <strain evidence="3 4">ATCC 15930</strain>
    </source>
</reference>
<feature type="chain" id="PRO_5001668746" description="Phosphodiester glycosidase domain-containing protein" evidence="1">
    <location>
        <begin position="21"/>
        <end position="814"/>
    </location>
</feature>
<evidence type="ECO:0000259" key="2">
    <source>
        <dbReference type="Pfam" id="PF09992"/>
    </source>
</evidence>
<keyword evidence="1" id="KW-0732">Signal</keyword>
<dbReference type="PANTHER" id="PTHR40446:SF2">
    <property type="entry name" value="N-ACETYLGLUCOSAMINE-1-PHOSPHODIESTER ALPHA-N-ACETYLGLUCOSAMINIDASE"/>
    <property type="match status" value="1"/>
</dbReference>
<protein>
    <recommendedName>
        <fullName evidence="2">Phosphodiester glycosidase domain-containing protein</fullName>
    </recommendedName>
</protein>
<dbReference type="HOGENOM" id="CLU_018475_0_0_10"/>
<evidence type="ECO:0000313" key="4">
    <source>
        <dbReference type="Proteomes" id="UP000027442"/>
    </source>
</evidence>
<sequence length="814" mass="89054">MKKLFQSILFLLLLTTYAQANDVVIDGKSYRVDTVAIFKAGPGTQYMALEFKGAKRMNAFFLKVDLTNPYITYRAALGRDSIYGGEQPSKVAARKSKENEVYIAGTNGDFYNVSDYVGMPIGCTVVNNELANNNSESYHRQVFAFDKSKVPYIGSMSYSGNLQIGADRYEINHVNHLRGDNQLVLYNQYNGQYTHTDAKGTEVLVTLSDGETWELNKEVRAKVVSVVQNKGNMHIPAGSAVLSANGEIAKKLAALTAGTEVKIALNLSIGGATAPFADVIGGDPRSPMLQNGTVNTTEIWNELHPRTGFGYTQDKKTAIHCVVDGRSTISAGANTKELAEIMKFVGAYNAMNLDGGGSSCLFLKDFGPMNKNSDGNERAVSNGIYVVSTAPADNTITEIKCLQTKVRLPRYGIYKPTFYGYNRYGVLVSKNVEGVKQTVDAKVGEILADGSFFASGKQSGEIIARYNGATEKIEVELLPEAPVTIRLDSVLLDNKVAYPIEVQTEVGGNVFNLYPGAMQWEVADPTVCTVTDGVVKGLKNGSTIVKGRLGSFTDQIKVNVEIANRPTLTARAFTDATWKVTHSANLKDVVNAPTKDEVKTTFTYNAGRNPYVAYNNDIPLYSLPDSIRLTFNAGETNISKLSLRFKEHNSNMTTINKEFQDFKKNKDNTVSLALADLMDHPNDRGSYPLHFNYMQFSINGSGMTPKKSYSITVKELVLVYKGITTAIARPANNGSQKVFVGAVKDNGLVVHFDFDKEQQVQIELISVSGKVLHKARLGFVGKGSRVIPMQQSAPGVYLLKVSYGNKHETIKVMI</sequence>
<accession>A0A069QQS6</accession>
<comment type="caution">
    <text evidence="3">The sequence shown here is derived from an EMBL/GenBank/DDBJ whole genome shotgun (WGS) entry which is preliminary data.</text>
</comment>
<dbReference type="EMBL" id="JNGW01000076">
    <property type="protein sequence ID" value="KDR52161.1"/>
    <property type="molecule type" value="Genomic_DNA"/>
</dbReference>
<gene>
    <name evidence="3" type="ORF">HMPREF1991_01786</name>
</gene>
<proteinExistence type="predicted"/>
<name>A0A069QQS6_HOYLO</name>
<dbReference type="InterPro" id="IPR018711">
    <property type="entry name" value="NAGPA"/>
</dbReference>
<dbReference type="Proteomes" id="UP000027442">
    <property type="component" value="Unassembled WGS sequence"/>
</dbReference>
<dbReference type="PATRIC" id="fig|1122985.7.peg.1860"/>
<evidence type="ECO:0000313" key="3">
    <source>
        <dbReference type="EMBL" id="KDR52161.1"/>
    </source>
</evidence>
<feature type="signal peptide" evidence="1">
    <location>
        <begin position="1"/>
        <end position="20"/>
    </location>
</feature>
<dbReference type="Gene3D" id="2.60.40.1080">
    <property type="match status" value="1"/>
</dbReference>
<evidence type="ECO:0000256" key="1">
    <source>
        <dbReference type="SAM" id="SignalP"/>
    </source>
</evidence>
<dbReference type="InterPro" id="IPR026444">
    <property type="entry name" value="Secre_tail"/>
</dbReference>
<dbReference type="RefSeq" id="WP_018967633.1">
    <property type="nucleotide sequence ID" value="NZ_KB899216.1"/>
</dbReference>
<feature type="domain" description="Phosphodiester glycosidase" evidence="2">
    <location>
        <begin position="218"/>
        <end position="387"/>
    </location>
</feature>
<keyword evidence="4" id="KW-1185">Reference proteome</keyword>
<dbReference type="PANTHER" id="PTHR40446">
    <property type="entry name" value="N-ACETYLGLUCOSAMINE-1-PHOSPHODIESTER ALPHA-N-ACETYLGLUCOSAMINIDASE"/>
    <property type="match status" value="1"/>
</dbReference>
<dbReference type="AlphaFoldDB" id="A0A069QQS6"/>
<organism evidence="3 4">
    <name type="scientific">Hoylesella loescheii DSM 19665 = JCM 12249 = ATCC 15930</name>
    <dbReference type="NCBI Taxonomy" id="1122985"/>
    <lineage>
        <taxon>Bacteria</taxon>
        <taxon>Pseudomonadati</taxon>
        <taxon>Bacteroidota</taxon>
        <taxon>Bacteroidia</taxon>
        <taxon>Bacteroidales</taxon>
        <taxon>Prevotellaceae</taxon>
        <taxon>Hoylesella</taxon>
    </lineage>
</organism>
<dbReference type="eggNOG" id="COG4632">
    <property type="taxonomic scope" value="Bacteria"/>
</dbReference>
<dbReference type="NCBIfam" id="TIGR04183">
    <property type="entry name" value="Por_Secre_tail"/>
    <property type="match status" value="1"/>
</dbReference>
<dbReference type="Pfam" id="PF09992">
    <property type="entry name" value="NAGPA"/>
    <property type="match status" value="1"/>
</dbReference>